<organism evidence="3 4">
    <name type="scientific">Oryza sativa subsp. japonica</name>
    <name type="common">Rice</name>
    <dbReference type="NCBI Taxonomy" id="39947"/>
    <lineage>
        <taxon>Eukaryota</taxon>
        <taxon>Viridiplantae</taxon>
        <taxon>Streptophyta</taxon>
        <taxon>Embryophyta</taxon>
        <taxon>Tracheophyta</taxon>
        <taxon>Spermatophyta</taxon>
        <taxon>Magnoliopsida</taxon>
        <taxon>Liliopsida</taxon>
        <taxon>Poales</taxon>
        <taxon>Poaceae</taxon>
        <taxon>BOP clade</taxon>
        <taxon>Oryzoideae</taxon>
        <taxon>Oryzeae</taxon>
        <taxon>Oryzinae</taxon>
        <taxon>Oryza</taxon>
        <taxon>Oryza sativa</taxon>
    </lineage>
</organism>
<protein>
    <submittedName>
        <fullName evidence="3">OSJNBa0056L23.22 protein</fullName>
    </submittedName>
</protein>
<gene>
    <name evidence="3" type="primary">OSJNBa0056L23.22</name>
</gene>
<sequence length="344" mass="39716">MELSLLYDIMYTKAGVIHTWHGYCIRVFSPLATAGALVMFHLSLHGALGHGAMLVDVAITYTLLVGAVLVDTWWLLMAAGSTWAYAFLIRMPLRGWLYHAAVCSGRWRQVGRALTWIRWLVNAEDSRRWSGTIWQHNMLQYCTRDGSKDVWYDLAKKIHVKWRKKDNTYSGTTVIPDRVMEQAEMYDLFLRLVRDEIQQQIIIWHIATDIYLRTSDKAETTEYVEAINLISNYMMFLVLERPYMKTQSLAKQLGVTDRDPSKVSLNALPLALLLVKKLNKYDGASVEFLFKVWVEMLHYVSHRCSRESHAKQLSSGGWLVTLVLAKLSLASHMHAKRFVCWLKN</sequence>
<dbReference type="PANTHER" id="PTHR31325">
    <property type="entry name" value="OS01G0798800 PROTEIN-RELATED"/>
    <property type="match status" value="1"/>
</dbReference>
<dbReference type="InterPro" id="IPR025315">
    <property type="entry name" value="DUF4220"/>
</dbReference>
<proteinExistence type="predicted"/>
<reference evidence="4" key="1">
    <citation type="journal article" date="2005" name="Nature">
        <title>The map-based sequence of the rice genome.</title>
        <authorList>
            <consortium name="International rice genome sequencing project (IRGSP)"/>
            <person name="Matsumoto T."/>
            <person name="Wu J."/>
            <person name="Kanamori H."/>
            <person name="Katayose Y."/>
            <person name="Fujisawa M."/>
            <person name="Namiki N."/>
            <person name="Mizuno H."/>
            <person name="Yamamoto K."/>
            <person name="Antonio B.A."/>
            <person name="Baba T."/>
            <person name="Sakata K."/>
            <person name="Nagamura Y."/>
            <person name="Aoki H."/>
            <person name="Arikawa K."/>
            <person name="Arita K."/>
            <person name="Bito T."/>
            <person name="Chiden Y."/>
            <person name="Fujitsuka N."/>
            <person name="Fukunaka R."/>
            <person name="Hamada M."/>
            <person name="Harada C."/>
            <person name="Hayashi A."/>
            <person name="Hijishita S."/>
            <person name="Honda M."/>
            <person name="Hosokawa S."/>
            <person name="Ichikawa Y."/>
            <person name="Idonuma A."/>
            <person name="Iijima M."/>
            <person name="Ikeda M."/>
            <person name="Ikeno M."/>
            <person name="Ito K."/>
            <person name="Ito S."/>
            <person name="Ito T."/>
            <person name="Ito Y."/>
            <person name="Ito Y."/>
            <person name="Iwabuchi A."/>
            <person name="Kamiya K."/>
            <person name="Karasawa W."/>
            <person name="Kurita K."/>
            <person name="Katagiri S."/>
            <person name="Kikuta A."/>
            <person name="Kobayashi H."/>
            <person name="Kobayashi N."/>
            <person name="Machita K."/>
            <person name="Maehara T."/>
            <person name="Masukawa M."/>
            <person name="Mizubayashi T."/>
            <person name="Mukai Y."/>
            <person name="Nagasaki H."/>
            <person name="Nagata Y."/>
            <person name="Naito S."/>
            <person name="Nakashima M."/>
            <person name="Nakama Y."/>
            <person name="Nakamichi Y."/>
            <person name="Nakamura M."/>
            <person name="Meguro A."/>
            <person name="Negishi M."/>
            <person name="Ohta I."/>
            <person name="Ohta T."/>
            <person name="Okamoto M."/>
            <person name="Ono N."/>
            <person name="Saji S."/>
            <person name="Sakaguchi M."/>
            <person name="Sakai K."/>
            <person name="Shibata M."/>
            <person name="Shimokawa T."/>
            <person name="Song J."/>
            <person name="Takazaki Y."/>
            <person name="Terasawa K."/>
            <person name="Tsugane M."/>
            <person name="Tsuji K."/>
            <person name="Ueda S."/>
            <person name="Waki K."/>
            <person name="Yamagata H."/>
            <person name="Yamamoto M."/>
            <person name="Yamamoto S."/>
            <person name="Yamane H."/>
            <person name="Yoshiki S."/>
            <person name="Yoshihara R."/>
            <person name="Yukawa K."/>
            <person name="Zhong H."/>
            <person name="Yano M."/>
            <person name="Yuan Q."/>
            <person name="Ouyang S."/>
            <person name="Liu J."/>
            <person name="Jones K.M."/>
            <person name="Gansberger K."/>
            <person name="Moffat K."/>
            <person name="Hill J."/>
            <person name="Bera J."/>
            <person name="Fadrosh D."/>
            <person name="Jin S."/>
            <person name="Johri S."/>
            <person name="Kim M."/>
            <person name="Overton L."/>
            <person name="Reardon M."/>
            <person name="Tsitrin T."/>
            <person name="Vuong H."/>
            <person name="Weaver B."/>
            <person name="Ciecko A."/>
            <person name="Tallon L."/>
            <person name="Jackson J."/>
            <person name="Pai G."/>
            <person name="Aken S.V."/>
            <person name="Utterback T."/>
            <person name="Reidmuller S."/>
            <person name="Feldblyum T."/>
            <person name="Hsiao J."/>
            <person name="Zismann V."/>
            <person name="Iobst S."/>
            <person name="de Vazeille A.R."/>
            <person name="Buell C.R."/>
            <person name="Ying K."/>
            <person name="Li Y."/>
            <person name="Lu T."/>
            <person name="Huang Y."/>
            <person name="Zhao Q."/>
            <person name="Feng Q."/>
            <person name="Zhang L."/>
            <person name="Zhu J."/>
            <person name="Weng Q."/>
            <person name="Mu J."/>
            <person name="Lu Y."/>
            <person name="Fan D."/>
            <person name="Liu Y."/>
            <person name="Guan J."/>
            <person name="Zhang Y."/>
            <person name="Yu S."/>
            <person name="Liu X."/>
            <person name="Zhang Y."/>
            <person name="Hong G."/>
            <person name="Han B."/>
            <person name="Choisne N."/>
            <person name="Demange N."/>
            <person name="Orjeda G."/>
            <person name="Samain S."/>
            <person name="Cattolico L."/>
            <person name="Pelletier E."/>
            <person name="Couloux A."/>
            <person name="Segurens B."/>
            <person name="Wincker P."/>
            <person name="D'Hont A."/>
            <person name="Scarpelli C."/>
            <person name="Weissenbach J."/>
            <person name="Salanoubat M."/>
            <person name="Quetier F."/>
            <person name="Yu Y."/>
            <person name="Kim H.R."/>
            <person name="Rambo T."/>
            <person name="Currie J."/>
            <person name="Collura K."/>
            <person name="Luo M."/>
            <person name="Yang T."/>
            <person name="Ammiraju J.S.S."/>
            <person name="Engler F."/>
            <person name="Soderlund C."/>
            <person name="Wing R.A."/>
            <person name="Palmer L.E."/>
            <person name="de la Bastide M."/>
            <person name="Spiegel L."/>
            <person name="Nascimento L."/>
            <person name="Zutavern T."/>
            <person name="O'Shaughnessy A."/>
            <person name="Dike S."/>
            <person name="Dedhia N."/>
            <person name="Preston R."/>
            <person name="Balija V."/>
            <person name="McCombie W.R."/>
            <person name="Chow T."/>
            <person name="Chen H."/>
            <person name="Chung M."/>
            <person name="Chen C."/>
            <person name="Shaw J."/>
            <person name="Wu H."/>
            <person name="Hsiao K."/>
            <person name="Chao Y."/>
            <person name="Chu M."/>
            <person name="Cheng C."/>
            <person name="Hour A."/>
            <person name="Lee P."/>
            <person name="Lin S."/>
            <person name="Lin Y."/>
            <person name="Liou J."/>
            <person name="Liu S."/>
            <person name="Hsing Y."/>
            <person name="Raghuvanshi S."/>
            <person name="Mohanty A."/>
            <person name="Bharti A.K."/>
            <person name="Gaur A."/>
            <person name="Gupta V."/>
            <person name="Kumar D."/>
            <person name="Ravi V."/>
            <person name="Vij S."/>
            <person name="Kapur A."/>
            <person name="Khurana P."/>
            <person name="Khurana P."/>
            <person name="Khurana J.P."/>
            <person name="Tyagi A.K."/>
            <person name="Gaikwad K."/>
            <person name="Singh A."/>
            <person name="Dalal V."/>
            <person name="Srivastava S."/>
            <person name="Dixit A."/>
            <person name="Pal A.K."/>
            <person name="Ghazi I.A."/>
            <person name="Yadav M."/>
            <person name="Pandit A."/>
            <person name="Bhargava A."/>
            <person name="Sureshbabu K."/>
            <person name="Batra K."/>
            <person name="Sharma T.R."/>
            <person name="Mohapatra T."/>
            <person name="Singh N.K."/>
            <person name="Messing J."/>
            <person name="Nelson A.B."/>
            <person name="Fuks G."/>
            <person name="Kavchok S."/>
            <person name="Keizer G."/>
            <person name="Linton E."/>
            <person name="Llaca V."/>
            <person name="Song R."/>
            <person name="Tanyolac B."/>
            <person name="Young S."/>
            <person name="Ho-Il K."/>
            <person name="Hahn J.H."/>
            <person name="Sangsakoo G."/>
            <person name="Vanavichit A."/>
            <person name="de Mattos Luiz.A.T."/>
            <person name="Zimmer P.D."/>
            <person name="Malone G."/>
            <person name="Dellagostin O."/>
            <person name="de Oliveira A.C."/>
            <person name="Bevan M."/>
            <person name="Bancroft I."/>
            <person name="Minx P."/>
            <person name="Cordum H."/>
            <person name="Wilson R."/>
            <person name="Cheng Z."/>
            <person name="Jin W."/>
            <person name="Jiang J."/>
            <person name="Leong S.A."/>
            <person name="Iwama H."/>
            <person name="Gojobori T."/>
            <person name="Itoh T."/>
            <person name="Niimura Y."/>
            <person name="Fujii Y."/>
            <person name="Habara T."/>
            <person name="Sakai H."/>
            <person name="Sato Y."/>
            <person name="Wilson G."/>
            <person name="Kumar K."/>
            <person name="McCouch S."/>
            <person name="Juretic N."/>
            <person name="Hoen D."/>
            <person name="Wright S."/>
            <person name="Bruskiewich R."/>
            <person name="Bureau T."/>
            <person name="Miyao A."/>
            <person name="Hirochika H."/>
            <person name="Nishikawa T."/>
            <person name="Kadowaki K."/>
            <person name="Sugiura M."/>
            <person name="Burr B."/>
            <person name="Sasaki T."/>
        </authorList>
    </citation>
    <scope>NUCLEOTIDE SEQUENCE [LARGE SCALE GENOMIC DNA]</scope>
    <source>
        <strain evidence="4">cv. Nipponbare</strain>
    </source>
</reference>
<reference evidence="4" key="2">
    <citation type="journal article" date="2008" name="Nucleic Acids Res.">
        <title>The rice annotation project database (RAP-DB): 2008 update.</title>
        <authorList>
            <consortium name="The rice annotation project (RAP)"/>
        </authorList>
    </citation>
    <scope>GENOME REANNOTATION</scope>
    <source>
        <strain evidence="4">cv. Nipponbare</strain>
    </source>
</reference>
<dbReference type="Pfam" id="PF13968">
    <property type="entry name" value="DUF4220"/>
    <property type="match status" value="1"/>
</dbReference>
<dbReference type="Pfam" id="PF04578">
    <property type="entry name" value="DUF594"/>
    <property type="match status" value="1"/>
</dbReference>
<dbReference type="Proteomes" id="UP000000763">
    <property type="component" value="Chromosome 4"/>
</dbReference>
<name>Q7XL35_ORYSJ</name>
<keyword evidence="1" id="KW-1133">Transmembrane helix</keyword>
<feature type="transmembrane region" description="Helical" evidence="1">
    <location>
        <begin position="20"/>
        <end position="40"/>
    </location>
</feature>
<dbReference type="AlphaFoldDB" id="Q7XL35"/>
<evidence type="ECO:0000313" key="4">
    <source>
        <dbReference type="Proteomes" id="UP000000763"/>
    </source>
</evidence>
<dbReference type="EMBL" id="AL731603">
    <property type="protein sequence ID" value="CAE05324.2"/>
    <property type="molecule type" value="Genomic_DNA"/>
</dbReference>
<dbReference type="InterPro" id="IPR007658">
    <property type="entry name" value="DUF594"/>
</dbReference>
<keyword evidence="1" id="KW-0472">Membrane</keyword>
<keyword evidence="1" id="KW-0812">Transmembrane</keyword>
<evidence type="ECO:0000259" key="2">
    <source>
        <dbReference type="Pfam" id="PF13968"/>
    </source>
</evidence>
<accession>Q7XL35</accession>
<evidence type="ECO:0000256" key="1">
    <source>
        <dbReference type="SAM" id="Phobius"/>
    </source>
</evidence>
<evidence type="ECO:0000313" key="3">
    <source>
        <dbReference type="EMBL" id="CAE05324.2"/>
    </source>
</evidence>
<feature type="domain" description="DUF4220" evidence="2">
    <location>
        <begin position="1"/>
        <end position="141"/>
    </location>
</feature>